<organism evidence="2 3">
    <name type="scientific">Elsinoe batatas</name>
    <dbReference type="NCBI Taxonomy" id="2601811"/>
    <lineage>
        <taxon>Eukaryota</taxon>
        <taxon>Fungi</taxon>
        <taxon>Dikarya</taxon>
        <taxon>Ascomycota</taxon>
        <taxon>Pezizomycotina</taxon>
        <taxon>Dothideomycetes</taxon>
        <taxon>Dothideomycetidae</taxon>
        <taxon>Myriangiales</taxon>
        <taxon>Elsinoaceae</taxon>
        <taxon>Elsinoe</taxon>
    </lineage>
</organism>
<sequence length="703" mass="77914">MPPMQFAFITATTPAEWKSKTNVTAMRSAVMHEYLERARDDPTTTDRRALKKRVMDVPRRLLGRSKGVKSPPDEQAMRRDFAVDLRQQQTPQAPPSIDPSIYAPTLSDLTSMPALSEGSESASTSRSSPTIDYHDQNPIYGCTTALMPEASDLGVEMERYFEDFHRARRVSIPTPIEMEWLRMQCLKYFATKGKLLKWMPFQISSPLAYLSRLCVAAPYNDIMASQSSPLDSVPFVHLRMTMEIFDVLPRAINDALDDPVQRDSDASIVAIIQMFYGQLSTPYLGLVGSHQAALKRMVGSRGGLGRLDEGGVIAASLTMLDFEANFLRGLPTGGMYHEWTAGYLEVGRRLGCPSPDGPLFVANEDMRCIAASPLCAPRTLEVVRVARSLTLVVLRLRRVEILAGQTGLDAIRSYKQERAVLHAQLRQICGDLHRFPSELSGISDAHLSAVYTAIRAATLLYAHAIQHRTSLQSNIVCHACEAPVTAETIYEAVRTTSLGDCWGHLAGVLYWTLIVAAAACHPAQTAKPPSLPFWSFDNSSTTADHNSDAIRLSTIHNLLVPPTEEQEACNIFSTTPLVTPPDLSAIPPIMFQKEAQTLTKAKELFDSYACPRSTEENARESATRAHHASLGREGQEGTWVRRTGRRHPSGDAGEKQVVRQEYVRRYLTANAMRVSFLLRFEHEAAMIRSVAALAEVRTWLDGS</sequence>
<evidence type="ECO:0000313" key="3">
    <source>
        <dbReference type="Proteomes" id="UP000809789"/>
    </source>
</evidence>
<dbReference type="AlphaFoldDB" id="A0A8K0PLJ0"/>
<keyword evidence="3" id="KW-1185">Reference proteome</keyword>
<protein>
    <submittedName>
        <fullName evidence="2">Uncharacterized protein</fullName>
    </submittedName>
</protein>
<dbReference type="PANTHER" id="PTHR37540:SF5">
    <property type="entry name" value="TRANSCRIPTION FACTOR DOMAIN-CONTAINING PROTEIN"/>
    <property type="match status" value="1"/>
</dbReference>
<gene>
    <name evidence="2" type="ORF">KVT40_001618</name>
</gene>
<accession>A0A8K0PLJ0</accession>
<dbReference type="PANTHER" id="PTHR37540">
    <property type="entry name" value="TRANSCRIPTION FACTOR (ACR-2), PUTATIVE-RELATED-RELATED"/>
    <property type="match status" value="1"/>
</dbReference>
<name>A0A8K0PLJ0_9PEZI</name>
<dbReference type="Proteomes" id="UP000809789">
    <property type="component" value="Unassembled WGS sequence"/>
</dbReference>
<evidence type="ECO:0000256" key="1">
    <source>
        <dbReference type="SAM" id="MobiDB-lite"/>
    </source>
</evidence>
<feature type="region of interest" description="Disordered" evidence="1">
    <location>
        <begin position="112"/>
        <end position="134"/>
    </location>
</feature>
<reference evidence="2" key="1">
    <citation type="submission" date="2021-07" db="EMBL/GenBank/DDBJ databases">
        <title>Elsinoe batatas strain:CRI-CJ2 Genome sequencing and assembly.</title>
        <authorList>
            <person name="Huang L."/>
        </authorList>
    </citation>
    <scope>NUCLEOTIDE SEQUENCE</scope>
    <source>
        <strain evidence="2">CRI-CJ2</strain>
    </source>
</reference>
<dbReference type="EMBL" id="JAESVG020000002">
    <property type="protein sequence ID" value="KAG8629999.1"/>
    <property type="molecule type" value="Genomic_DNA"/>
</dbReference>
<dbReference type="OrthoDB" id="4159781at2759"/>
<feature type="compositionally biased region" description="Low complexity" evidence="1">
    <location>
        <begin position="116"/>
        <end position="128"/>
    </location>
</feature>
<proteinExistence type="predicted"/>
<comment type="caution">
    <text evidence="2">The sequence shown here is derived from an EMBL/GenBank/DDBJ whole genome shotgun (WGS) entry which is preliminary data.</text>
</comment>
<feature type="region of interest" description="Disordered" evidence="1">
    <location>
        <begin position="615"/>
        <end position="655"/>
    </location>
</feature>
<evidence type="ECO:0000313" key="2">
    <source>
        <dbReference type="EMBL" id="KAG8629999.1"/>
    </source>
</evidence>